<dbReference type="AlphaFoldDB" id="A0A117INI5"/>
<dbReference type="OMA" id="RAWWFTR"/>
<dbReference type="OrthoDB" id="5242307at2"/>
<evidence type="ECO:0000313" key="2">
    <source>
        <dbReference type="EMBL" id="GAT16915.1"/>
    </source>
</evidence>
<feature type="compositionally biased region" description="Gly residues" evidence="1">
    <location>
        <begin position="16"/>
        <end position="27"/>
    </location>
</feature>
<comment type="caution">
    <text evidence="2">The sequence shown here is derived from an EMBL/GenBank/DDBJ whole genome shotgun (WGS) entry which is preliminary data.</text>
</comment>
<reference evidence="2 3" key="1">
    <citation type="journal article" date="2016" name="Genome Announc.">
        <title>Draft Genome Sequences of Five Rapidly Growing Mycobacterium Species, M. thermoresistibile, M. fortuitum subsp. acetamidolyticum, M. canariasense, M. brisbanense, and M. novocastrense.</title>
        <authorList>
            <person name="Katahira K."/>
            <person name="Ogura Y."/>
            <person name="Gotoh Y."/>
            <person name="Hayashi T."/>
        </authorList>
    </citation>
    <scope>NUCLEOTIDE SEQUENCE [LARGE SCALE GENOMIC DNA]</scope>
    <source>
        <strain evidence="2 3">JCM6362</strain>
    </source>
</reference>
<proteinExistence type="predicted"/>
<protein>
    <submittedName>
        <fullName evidence="2">Uncharacterized protein</fullName>
    </submittedName>
</protein>
<name>A0A117INI5_MYCTH</name>
<reference evidence="3" key="2">
    <citation type="submission" date="2016-02" db="EMBL/GenBank/DDBJ databases">
        <title>Draft genome sequence of five rapidly growing Mycobacterium species.</title>
        <authorList>
            <person name="Katahira K."/>
            <person name="Gotou Y."/>
            <person name="Iida K."/>
            <person name="Ogura Y."/>
            <person name="Hayashi T."/>
        </authorList>
    </citation>
    <scope>NUCLEOTIDE SEQUENCE [LARGE SCALE GENOMIC DNA]</scope>
    <source>
        <strain evidence="3">JCM6362</strain>
    </source>
</reference>
<feature type="region of interest" description="Disordered" evidence="1">
    <location>
        <begin position="1"/>
        <end position="27"/>
    </location>
</feature>
<feature type="compositionally biased region" description="Low complexity" evidence="1">
    <location>
        <begin position="1"/>
        <end position="15"/>
    </location>
</feature>
<dbReference type="STRING" id="1797.RMCT_3884"/>
<gene>
    <name evidence="2" type="ORF">RMCT_3884</name>
</gene>
<evidence type="ECO:0000313" key="3">
    <source>
        <dbReference type="Proteomes" id="UP000069654"/>
    </source>
</evidence>
<evidence type="ECO:0000256" key="1">
    <source>
        <dbReference type="SAM" id="MobiDB-lite"/>
    </source>
</evidence>
<organism evidence="2 3">
    <name type="scientific">Mycolicibacterium thermoresistibile</name>
    <name type="common">Mycobacterium thermoresistibile</name>
    <dbReference type="NCBI Taxonomy" id="1797"/>
    <lineage>
        <taxon>Bacteria</taxon>
        <taxon>Bacillati</taxon>
        <taxon>Actinomycetota</taxon>
        <taxon>Actinomycetes</taxon>
        <taxon>Mycobacteriales</taxon>
        <taxon>Mycobacteriaceae</taxon>
        <taxon>Mycolicibacterium</taxon>
    </lineage>
</organism>
<sequence length="305" mass="31176">MRRSTTSAGTESAGTGSTGAGSTGAGSAGAGRRLLTLALLAELVGAAVVVWPGSPSAAPAPSPPSESALAAGESVPAGPAAPTERVLADGRRARLVDLGGPHTAGLLNRIAAELDAAAAAVTAFWGDDWSREIVIAAAATDEQFTALAGGGPDIAAAAVDGRIVFAPGAAGMSADALRMVLRHELFHHAALPRTAGDAPRWLTEGVADFVARPGGRPELTDAEAQATRLPTDDDLDTPGPVRAHAYDRAWWFSSYVADRYGPAALRDLYLRACGPGHRDVATAVRDALGAEPDVVLAGWRRWLTD</sequence>
<accession>A0A117INI5</accession>
<feature type="region of interest" description="Disordered" evidence="1">
    <location>
        <begin position="55"/>
        <end position="81"/>
    </location>
</feature>
<dbReference type="Proteomes" id="UP000069654">
    <property type="component" value="Unassembled WGS sequence"/>
</dbReference>
<dbReference type="RefSeq" id="WP_003924733.1">
    <property type="nucleotide sequence ID" value="NZ_BCTB01000049.1"/>
</dbReference>
<dbReference type="EMBL" id="BCTB01000049">
    <property type="protein sequence ID" value="GAT16915.1"/>
    <property type="molecule type" value="Genomic_DNA"/>
</dbReference>
<feature type="compositionally biased region" description="Low complexity" evidence="1">
    <location>
        <begin position="65"/>
        <end position="74"/>
    </location>
</feature>